<dbReference type="Proteomes" id="UP001287286">
    <property type="component" value="Unassembled WGS sequence"/>
</dbReference>
<evidence type="ECO:0000313" key="10">
    <source>
        <dbReference type="EMBL" id="KAK4091826.1"/>
    </source>
</evidence>
<dbReference type="InterPro" id="IPR033468">
    <property type="entry name" value="Metaxin_GST"/>
</dbReference>
<name>A0ABR0C623_PURLI</name>
<keyword evidence="11" id="KW-1185">Reference proteome</keyword>
<dbReference type="PANTHER" id="PTHR12289">
    <property type="entry name" value="METAXIN RELATED"/>
    <property type="match status" value="1"/>
</dbReference>
<accession>A0ABR0C623</accession>
<feature type="region of interest" description="Disordered" evidence="7">
    <location>
        <begin position="598"/>
        <end position="619"/>
    </location>
</feature>
<evidence type="ECO:0000256" key="3">
    <source>
        <dbReference type="ARBA" id="ARBA00022787"/>
    </source>
</evidence>
<evidence type="ECO:0000256" key="5">
    <source>
        <dbReference type="ARBA" id="ARBA00023128"/>
    </source>
</evidence>
<keyword evidence="3" id="KW-1000">Mitochondrion outer membrane</keyword>
<keyword evidence="6" id="KW-0472">Membrane</keyword>
<evidence type="ECO:0000256" key="2">
    <source>
        <dbReference type="ARBA" id="ARBA00022448"/>
    </source>
</evidence>
<evidence type="ECO:0000256" key="1">
    <source>
        <dbReference type="ARBA" id="ARBA00004294"/>
    </source>
</evidence>
<evidence type="ECO:0000256" key="4">
    <source>
        <dbReference type="ARBA" id="ARBA00022927"/>
    </source>
</evidence>
<keyword evidence="5" id="KW-0496">Mitochondrion</keyword>
<evidence type="ECO:0008006" key="12">
    <source>
        <dbReference type="Google" id="ProtNLM"/>
    </source>
</evidence>
<proteinExistence type="predicted"/>
<dbReference type="InterPro" id="IPR050931">
    <property type="entry name" value="Mito_Protein_Transport_Metaxin"/>
</dbReference>
<feature type="region of interest" description="Disordered" evidence="7">
    <location>
        <begin position="98"/>
        <end position="117"/>
    </location>
</feature>
<comment type="caution">
    <text evidence="10">The sequence shown here is derived from an EMBL/GenBank/DDBJ whole genome shotgun (WGS) entry which is preliminary data.</text>
</comment>
<feature type="domain" description="Mitochondrial outer membrane transport complex Sam37/metaxin N-terminal" evidence="8">
    <location>
        <begin position="240"/>
        <end position="338"/>
    </location>
</feature>
<organism evidence="10 11">
    <name type="scientific">Purpureocillium lilacinum</name>
    <name type="common">Paecilomyces lilacinus</name>
    <dbReference type="NCBI Taxonomy" id="33203"/>
    <lineage>
        <taxon>Eukaryota</taxon>
        <taxon>Fungi</taxon>
        <taxon>Dikarya</taxon>
        <taxon>Ascomycota</taxon>
        <taxon>Pezizomycotina</taxon>
        <taxon>Sordariomycetes</taxon>
        <taxon>Hypocreomycetidae</taxon>
        <taxon>Hypocreales</taxon>
        <taxon>Ophiocordycipitaceae</taxon>
        <taxon>Purpureocillium</taxon>
    </lineage>
</organism>
<dbReference type="PANTHER" id="PTHR12289:SF41">
    <property type="entry name" value="FAILED AXON CONNECTIONS-RELATED"/>
    <property type="match status" value="1"/>
</dbReference>
<evidence type="ECO:0000313" key="11">
    <source>
        <dbReference type="Proteomes" id="UP001287286"/>
    </source>
</evidence>
<reference evidence="10 11" key="1">
    <citation type="journal article" date="2024" name="Microbiol. Resour. Announc.">
        <title>Genome annotations for the ascomycete fungi Trichoderma harzianum, Trichoderma aggressivum, and Purpureocillium lilacinum.</title>
        <authorList>
            <person name="Beijen E.P.W."/>
            <person name="Ohm R.A."/>
        </authorList>
    </citation>
    <scope>NUCLEOTIDE SEQUENCE [LARGE SCALE GENOMIC DNA]</scope>
    <source>
        <strain evidence="10 11">CBS 150709</strain>
    </source>
</reference>
<keyword evidence="4" id="KW-0653">Protein transport</keyword>
<evidence type="ECO:0000256" key="6">
    <source>
        <dbReference type="ARBA" id="ARBA00023136"/>
    </source>
</evidence>
<evidence type="ECO:0000259" key="9">
    <source>
        <dbReference type="Pfam" id="PF17171"/>
    </source>
</evidence>
<evidence type="ECO:0000259" key="8">
    <source>
        <dbReference type="Pfam" id="PF10568"/>
    </source>
</evidence>
<sequence>MFFATVDATLGFFSLCLRQVRLPVPSSEARQPHRVCRRTLALWRVVCPVEPPQAPLEFALLEGHTLGQSRAFGVSGGVPAVPYGDILSAHHGRCCATPEGGRKLPPPWTPSRRPAAGNDPSRGYALWLARQWLPAGSLESLAVREAETPSGRSFEPSPNVAAMLDLHVWGPAFGLPSIDAECLAIIAHFHHSGLPSTAWRLIPSNDPSICPDRTPSLLLLFLLLVSSFVLPFPSLPPPVVAPSHHLPALCHDGAWSSGYDEIVGYLKSKSLLPDLNTGLVEVQQDECFAFMTYLDAHAAPLVDLSLYASAANWAATTRPAYSALLSFPLTWTVPTLIRAEAIKRVEHLGLAELDTDFDPNAGLHLSAGRDALPETFRRHLPLTRAKKTVREEMTPEQIVAIRLLGLAEDCLTTLDKFMSEGGSDEKHPRFFDETQVSTLDCLAYGYLALMVKPQVPRSFLRDLLETKMPRLVKFVDDMLPNDLPWAAPEVPSLLTSSARVLDSVIRHTPGVGDHYANEMRQRAEKGTTGIDQRAVVLFMALAATGAALGYGYHAYKTLQPFGARSQLWRAQRGTSKLSQFGDLGSMLNSAMGVYESQPMGSAAAQPGNGQLVEVDSELD</sequence>
<keyword evidence="2" id="KW-0813">Transport</keyword>
<comment type="subcellular location">
    <subcellularLocation>
        <location evidence="1">Mitochondrion outer membrane</location>
    </subcellularLocation>
</comment>
<gene>
    <name evidence="10" type="ORF">Purlil1_3665</name>
</gene>
<evidence type="ECO:0000256" key="7">
    <source>
        <dbReference type="SAM" id="MobiDB-lite"/>
    </source>
</evidence>
<dbReference type="InterPro" id="IPR019564">
    <property type="entry name" value="Sam37/metaxin_N"/>
</dbReference>
<dbReference type="Pfam" id="PF10568">
    <property type="entry name" value="Tom37"/>
    <property type="match status" value="1"/>
</dbReference>
<dbReference type="Pfam" id="PF17171">
    <property type="entry name" value="GST_C_6"/>
    <property type="match status" value="1"/>
</dbReference>
<protein>
    <recommendedName>
        <fullName evidence="12">Metaxin</fullName>
    </recommendedName>
</protein>
<dbReference type="EMBL" id="JAWRVI010000010">
    <property type="protein sequence ID" value="KAK4091826.1"/>
    <property type="molecule type" value="Genomic_DNA"/>
</dbReference>
<feature type="domain" description="Metaxin glutathione S-transferase" evidence="9">
    <location>
        <begin position="407"/>
        <end position="478"/>
    </location>
</feature>